<keyword evidence="7 9" id="KW-0472">Membrane</keyword>
<keyword evidence="8 9" id="KW-0325">Glycoprotein</keyword>
<dbReference type="Proteomes" id="UP000694843">
    <property type="component" value="Unplaced"/>
</dbReference>
<keyword evidence="3 9" id="KW-0808">Transferase</keyword>
<evidence type="ECO:0000256" key="1">
    <source>
        <dbReference type="ARBA" id="ARBA00004323"/>
    </source>
</evidence>
<evidence type="ECO:0000256" key="6">
    <source>
        <dbReference type="ARBA" id="ARBA00023034"/>
    </source>
</evidence>
<evidence type="ECO:0000256" key="9">
    <source>
        <dbReference type="RuleBase" id="RU364020"/>
    </source>
</evidence>
<evidence type="ECO:0000313" key="12">
    <source>
        <dbReference type="RefSeq" id="XP_018022044.1"/>
    </source>
</evidence>
<evidence type="ECO:0000256" key="8">
    <source>
        <dbReference type="ARBA" id="ARBA00023180"/>
    </source>
</evidence>
<proteinExistence type="inferred from homology"/>
<evidence type="ECO:0000256" key="2">
    <source>
        <dbReference type="ARBA" id="ARBA00006339"/>
    </source>
</evidence>
<keyword evidence="6 9" id="KW-0333">Golgi apparatus</keyword>
<dbReference type="GeneID" id="108678193"/>
<gene>
    <name evidence="12" type="primary">LOC108678193</name>
</gene>
<protein>
    <recommendedName>
        <fullName evidence="9">Carbohydrate sulfotransferase</fullName>
        <ecNumber evidence="9">2.8.2.-</ecNumber>
    </recommendedName>
</protein>
<dbReference type="Pfam" id="PF03567">
    <property type="entry name" value="Sulfotransfer_2"/>
    <property type="match status" value="1"/>
</dbReference>
<keyword evidence="9" id="KW-0735">Signal-anchor</keyword>
<comment type="similarity">
    <text evidence="2 9">Belongs to the sulfotransferase 2 family.</text>
</comment>
<evidence type="ECO:0000256" key="4">
    <source>
        <dbReference type="ARBA" id="ARBA00022692"/>
    </source>
</evidence>
<dbReference type="OrthoDB" id="6352244at2759"/>
<comment type="subcellular location">
    <subcellularLocation>
        <location evidence="1 9">Golgi apparatus membrane</location>
        <topology evidence="1 9">Single-pass type II membrane protein</topology>
    </subcellularLocation>
</comment>
<keyword evidence="9" id="KW-0119">Carbohydrate metabolism</keyword>
<evidence type="ECO:0000256" key="5">
    <source>
        <dbReference type="ARBA" id="ARBA00022989"/>
    </source>
</evidence>
<dbReference type="GO" id="GO:0016051">
    <property type="term" value="P:carbohydrate biosynthetic process"/>
    <property type="evidence" value="ECO:0007669"/>
    <property type="project" value="InterPro"/>
</dbReference>
<dbReference type="AlphaFoldDB" id="A0A8B7P7A5"/>
<evidence type="ECO:0000313" key="11">
    <source>
        <dbReference type="Proteomes" id="UP000694843"/>
    </source>
</evidence>
<dbReference type="GO" id="GO:0000139">
    <property type="term" value="C:Golgi membrane"/>
    <property type="evidence" value="ECO:0007669"/>
    <property type="project" value="UniProtKB-SubCell"/>
</dbReference>
<dbReference type="InterPro" id="IPR005331">
    <property type="entry name" value="Sulfotransferase"/>
</dbReference>
<evidence type="ECO:0000256" key="10">
    <source>
        <dbReference type="SAM" id="MobiDB-lite"/>
    </source>
</evidence>
<sequence>MDYIRKNKLVVFAVFTFIAIIYIMYGIFSSEPIATAKFSFLEDWTLHSENGPVKGNLVPIRGDGISKYFPSKANMKLEQEELSINLRNELTTNSWSDKVSDSRSGLKQYIKADDDLLQGVYNLSSCCKIGSLQGPVTSPQSYRNCFKLILANISEANNLIGNNSKLMVMVRRYRTYLDACRMPVVEVTGPPDFRDVVYDAGNRLAYCKTAKAGSSTILTFILEMNRVETSLSHHSNVHEIARARFPASSIKRAREITDTSFSFTSVRHPFRRLVSSYCNKVIESKEKILMLQHEAMLAYRHIDTLDIIRKYLPHHQYATPDGSQHENSSLKSTRLNILSTPGKKDFMEKSDGAETKVLLPGVPSFREFVVFIAVRILSCSGDYACLSELDTHYRPQLTRCNPCAWHFDFILKLETLSEDLSWMQRVLMSSSRRPAETPSVVEQQQVPTVNPSGSQCDDYEQYMHQLTSVEIDLMYTAYYHDFRFFDYEPFSCISRNCSKELK</sequence>
<keyword evidence="11" id="KW-1185">Reference proteome</keyword>
<accession>A0A8B7P7A5</accession>
<dbReference type="RefSeq" id="XP_018022044.1">
    <property type="nucleotide sequence ID" value="XM_018166555.2"/>
</dbReference>
<dbReference type="PANTHER" id="PTHR12137:SF54">
    <property type="entry name" value="CARBOHYDRATE SULFOTRANSFERASE"/>
    <property type="match status" value="1"/>
</dbReference>
<dbReference type="PANTHER" id="PTHR12137">
    <property type="entry name" value="CARBOHYDRATE SULFOTRANSFERASE"/>
    <property type="match status" value="1"/>
</dbReference>
<organism evidence="11 12">
    <name type="scientific">Hyalella azteca</name>
    <name type="common">Amphipod</name>
    <dbReference type="NCBI Taxonomy" id="294128"/>
    <lineage>
        <taxon>Eukaryota</taxon>
        <taxon>Metazoa</taxon>
        <taxon>Ecdysozoa</taxon>
        <taxon>Arthropoda</taxon>
        <taxon>Crustacea</taxon>
        <taxon>Multicrustacea</taxon>
        <taxon>Malacostraca</taxon>
        <taxon>Eumalacostraca</taxon>
        <taxon>Peracarida</taxon>
        <taxon>Amphipoda</taxon>
        <taxon>Senticaudata</taxon>
        <taxon>Talitrida</taxon>
        <taxon>Talitroidea</taxon>
        <taxon>Hyalellidae</taxon>
        <taxon>Hyalella</taxon>
    </lineage>
</organism>
<evidence type="ECO:0000256" key="3">
    <source>
        <dbReference type="ARBA" id="ARBA00022679"/>
    </source>
</evidence>
<dbReference type="InterPro" id="IPR018011">
    <property type="entry name" value="Carb_sulfotrans_8-10"/>
</dbReference>
<keyword evidence="5 9" id="KW-1133">Transmembrane helix</keyword>
<feature type="transmembrane region" description="Helical" evidence="9">
    <location>
        <begin position="9"/>
        <end position="28"/>
    </location>
</feature>
<feature type="region of interest" description="Disordered" evidence="10">
    <location>
        <begin position="434"/>
        <end position="453"/>
    </location>
</feature>
<dbReference type="GO" id="GO:0008146">
    <property type="term" value="F:sulfotransferase activity"/>
    <property type="evidence" value="ECO:0007669"/>
    <property type="project" value="InterPro"/>
</dbReference>
<dbReference type="EC" id="2.8.2.-" evidence="9"/>
<reference evidence="12" key="1">
    <citation type="submission" date="2025-08" db="UniProtKB">
        <authorList>
            <consortium name="RefSeq"/>
        </authorList>
    </citation>
    <scope>IDENTIFICATION</scope>
    <source>
        <tissue evidence="12">Whole organism</tissue>
    </source>
</reference>
<name>A0A8B7P7A5_HYAAZ</name>
<feature type="compositionally biased region" description="Polar residues" evidence="10">
    <location>
        <begin position="440"/>
        <end position="453"/>
    </location>
</feature>
<evidence type="ECO:0000256" key="7">
    <source>
        <dbReference type="ARBA" id="ARBA00023136"/>
    </source>
</evidence>
<dbReference type="KEGG" id="hazt:108678193"/>
<keyword evidence="4 9" id="KW-0812">Transmembrane</keyword>